<dbReference type="EMBL" id="VFOQ01000001">
    <property type="protein sequence ID" value="TQL60918.1"/>
    <property type="molecule type" value="Genomic_DNA"/>
</dbReference>
<dbReference type="PRINTS" id="PR00502">
    <property type="entry name" value="NUDIXFAMILY"/>
</dbReference>
<keyword evidence="5" id="KW-1185">Reference proteome</keyword>
<dbReference type="AlphaFoldDB" id="A0A542ZKV0"/>
<dbReference type="GO" id="GO:0016787">
    <property type="term" value="F:hydrolase activity"/>
    <property type="evidence" value="ECO:0007669"/>
    <property type="project" value="UniProtKB-KW"/>
</dbReference>
<dbReference type="RefSeq" id="WP_141788758.1">
    <property type="nucleotide sequence ID" value="NZ_BAAAKX010000007.1"/>
</dbReference>
<dbReference type="PANTHER" id="PTHR43046:SF2">
    <property type="entry name" value="8-OXO-DGTP DIPHOSPHATASE-RELATED"/>
    <property type="match status" value="1"/>
</dbReference>
<dbReference type="Gene3D" id="3.90.79.10">
    <property type="entry name" value="Nucleoside Triphosphate Pyrophosphohydrolase"/>
    <property type="match status" value="1"/>
</dbReference>
<evidence type="ECO:0000259" key="3">
    <source>
        <dbReference type="PROSITE" id="PS51462"/>
    </source>
</evidence>
<dbReference type="Proteomes" id="UP000319514">
    <property type="component" value="Unassembled WGS sequence"/>
</dbReference>
<comment type="caution">
    <text evidence="4">The sequence shown here is derived from an EMBL/GenBank/DDBJ whole genome shotgun (WGS) entry which is preliminary data.</text>
</comment>
<evidence type="ECO:0000256" key="2">
    <source>
        <dbReference type="ARBA" id="ARBA00022801"/>
    </source>
</evidence>
<name>A0A542ZKV0_9MICO</name>
<feature type="domain" description="Nudix hydrolase" evidence="3">
    <location>
        <begin position="5"/>
        <end position="137"/>
    </location>
</feature>
<gene>
    <name evidence="4" type="ORF">FB474_2318</name>
</gene>
<protein>
    <submittedName>
        <fullName evidence="4">8-oxo-dGTP diphosphatase</fullName>
    </submittedName>
</protein>
<reference evidence="4 5" key="1">
    <citation type="submission" date="2019-06" db="EMBL/GenBank/DDBJ databases">
        <title>Sequencing the genomes of 1000 actinobacteria strains.</title>
        <authorList>
            <person name="Klenk H.-P."/>
        </authorList>
    </citation>
    <scope>NUCLEOTIDE SEQUENCE [LARGE SCALE GENOMIC DNA]</scope>
    <source>
        <strain evidence="4 5">DSM 18082</strain>
    </source>
</reference>
<dbReference type="InterPro" id="IPR020476">
    <property type="entry name" value="Nudix_hydrolase"/>
</dbReference>
<accession>A0A542ZKV0</accession>
<proteinExistence type="predicted"/>
<dbReference type="SUPFAM" id="SSF55811">
    <property type="entry name" value="Nudix"/>
    <property type="match status" value="1"/>
</dbReference>
<comment type="cofactor">
    <cofactor evidence="1">
        <name>Mg(2+)</name>
        <dbReference type="ChEBI" id="CHEBI:18420"/>
    </cofactor>
</comment>
<dbReference type="Pfam" id="PF00293">
    <property type="entry name" value="NUDIX"/>
    <property type="match status" value="1"/>
</dbReference>
<organism evidence="4 5">
    <name type="scientific">Oryzihumus leptocrescens</name>
    <dbReference type="NCBI Taxonomy" id="297536"/>
    <lineage>
        <taxon>Bacteria</taxon>
        <taxon>Bacillati</taxon>
        <taxon>Actinomycetota</taxon>
        <taxon>Actinomycetes</taxon>
        <taxon>Micrococcales</taxon>
        <taxon>Intrasporangiaceae</taxon>
        <taxon>Oryzihumus</taxon>
    </lineage>
</organism>
<dbReference type="InterPro" id="IPR015797">
    <property type="entry name" value="NUDIX_hydrolase-like_dom_sf"/>
</dbReference>
<dbReference type="InterPro" id="IPR000086">
    <property type="entry name" value="NUDIX_hydrolase_dom"/>
</dbReference>
<evidence type="ECO:0000256" key="1">
    <source>
        <dbReference type="ARBA" id="ARBA00001946"/>
    </source>
</evidence>
<dbReference type="OrthoDB" id="9804442at2"/>
<evidence type="ECO:0000313" key="5">
    <source>
        <dbReference type="Proteomes" id="UP000319514"/>
    </source>
</evidence>
<dbReference type="CDD" id="cd02883">
    <property type="entry name" value="NUDIX_Hydrolase"/>
    <property type="match status" value="1"/>
</dbReference>
<evidence type="ECO:0000313" key="4">
    <source>
        <dbReference type="EMBL" id="TQL60918.1"/>
    </source>
</evidence>
<keyword evidence="2" id="KW-0378">Hydrolase</keyword>
<sequence>MNEFSRDRYVAHGLVRQGESYLFLRRRDGRYLGGLWDVPGGTVEPGETPAEAAVRECWEEAGLRTTVGDEVTHFENADTNGRDLTFHTITYRLHLADRSPEVRLSAEEHDDFRWLTLTEALDLPLVWHVARTLGGEQR</sequence>
<dbReference type="PANTHER" id="PTHR43046">
    <property type="entry name" value="GDP-MANNOSE MANNOSYL HYDROLASE"/>
    <property type="match status" value="1"/>
</dbReference>
<dbReference type="PROSITE" id="PS51462">
    <property type="entry name" value="NUDIX"/>
    <property type="match status" value="1"/>
</dbReference>